<evidence type="ECO:0000313" key="3">
    <source>
        <dbReference type="Proteomes" id="UP000807159"/>
    </source>
</evidence>
<sequence>MREQHFIERSLRPADRSINGEEDSERDGGDMYFMYMSGSLLKSSQTMKKNTVLSFKFITTQNNSKVLSLSGAPLSILCSENHNSVFPQIPGSYMDSSLCGTLPAVLEFLLPNVLVNVFMVESTECNNSW</sequence>
<accession>A0A8T2XK87</accession>
<feature type="region of interest" description="Disordered" evidence="1">
    <location>
        <begin position="1"/>
        <end position="29"/>
    </location>
</feature>
<dbReference type="AlphaFoldDB" id="A0A8T2XK87"/>
<organism evidence="2 3">
    <name type="scientific">Populus deltoides</name>
    <name type="common">Eastern poplar</name>
    <name type="synonym">Eastern cottonwood</name>
    <dbReference type="NCBI Taxonomy" id="3696"/>
    <lineage>
        <taxon>Eukaryota</taxon>
        <taxon>Viridiplantae</taxon>
        <taxon>Streptophyta</taxon>
        <taxon>Embryophyta</taxon>
        <taxon>Tracheophyta</taxon>
        <taxon>Spermatophyta</taxon>
        <taxon>Magnoliopsida</taxon>
        <taxon>eudicotyledons</taxon>
        <taxon>Gunneridae</taxon>
        <taxon>Pentapetalae</taxon>
        <taxon>rosids</taxon>
        <taxon>fabids</taxon>
        <taxon>Malpighiales</taxon>
        <taxon>Salicaceae</taxon>
        <taxon>Saliceae</taxon>
        <taxon>Populus</taxon>
    </lineage>
</organism>
<feature type="compositionally biased region" description="Basic and acidic residues" evidence="1">
    <location>
        <begin position="1"/>
        <end position="19"/>
    </location>
</feature>
<dbReference type="EMBL" id="JACEGQ020000012">
    <property type="protein sequence ID" value="KAH8492783.1"/>
    <property type="molecule type" value="Genomic_DNA"/>
</dbReference>
<gene>
    <name evidence="2" type="ORF">H0E87_022138</name>
</gene>
<dbReference type="Proteomes" id="UP000807159">
    <property type="component" value="Chromosome 12"/>
</dbReference>
<evidence type="ECO:0000256" key="1">
    <source>
        <dbReference type="SAM" id="MobiDB-lite"/>
    </source>
</evidence>
<evidence type="ECO:0000313" key="2">
    <source>
        <dbReference type="EMBL" id="KAH8492783.1"/>
    </source>
</evidence>
<protein>
    <submittedName>
        <fullName evidence="2">Uncharacterized protein</fullName>
    </submittedName>
</protein>
<comment type="caution">
    <text evidence="2">The sequence shown here is derived from an EMBL/GenBank/DDBJ whole genome shotgun (WGS) entry which is preliminary data.</text>
</comment>
<proteinExistence type="predicted"/>
<keyword evidence="3" id="KW-1185">Reference proteome</keyword>
<name>A0A8T2XK87_POPDE</name>
<reference evidence="2" key="1">
    <citation type="journal article" date="2021" name="J. Hered.">
        <title>Genome Assembly of Salicaceae Populus deltoides (Eastern Cottonwood) I-69 Based on Nanopore Sequencing and Hi-C Technologies.</title>
        <authorList>
            <person name="Bai S."/>
            <person name="Wu H."/>
            <person name="Zhang J."/>
            <person name="Pan Z."/>
            <person name="Zhao W."/>
            <person name="Li Z."/>
            <person name="Tong C."/>
        </authorList>
    </citation>
    <scope>NUCLEOTIDE SEQUENCE</scope>
    <source>
        <tissue evidence="2">Leaf</tissue>
    </source>
</reference>